<evidence type="ECO:0000313" key="1">
    <source>
        <dbReference type="EMBL" id="MPM30528.1"/>
    </source>
</evidence>
<comment type="caution">
    <text evidence="1">The sequence shown here is derived from an EMBL/GenBank/DDBJ whole genome shotgun (WGS) entry which is preliminary data.</text>
</comment>
<dbReference type="Gene3D" id="3.40.50.450">
    <property type="match status" value="1"/>
</dbReference>
<dbReference type="Pfam" id="PF18306">
    <property type="entry name" value="LDcluster4"/>
    <property type="match status" value="1"/>
</dbReference>
<name>A0A644YRB4_9ZZZZ</name>
<accession>A0A644YRB4</accession>
<dbReference type="PANTHER" id="PTHR43393:SF3">
    <property type="entry name" value="LYSINE DECARBOXYLASE-LIKE PROTEIN"/>
    <property type="match status" value="1"/>
</dbReference>
<dbReference type="AlphaFoldDB" id="A0A644YRB4"/>
<gene>
    <name evidence="1" type="ORF">SDC9_77078</name>
</gene>
<evidence type="ECO:0008006" key="2">
    <source>
        <dbReference type="Google" id="ProtNLM"/>
    </source>
</evidence>
<dbReference type="InterPro" id="IPR041164">
    <property type="entry name" value="LDcluster4"/>
</dbReference>
<dbReference type="InterPro" id="IPR052341">
    <property type="entry name" value="LOG_family_nucleotidases"/>
</dbReference>
<dbReference type="SUPFAM" id="SSF102405">
    <property type="entry name" value="MCP/YpsA-like"/>
    <property type="match status" value="1"/>
</dbReference>
<proteinExistence type="predicted"/>
<protein>
    <recommendedName>
        <fullName evidence="2">Lysine decarboxylase</fullName>
    </recommendedName>
</protein>
<organism evidence="1">
    <name type="scientific">bioreactor metagenome</name>
    <dbReference type="NCBI Taxonomy" id="1076179"/>
    <lineage>
        <taxon>unclassified sequences</taxon>
        <taxon>metagenomes</taxon>
        <taxon>ecological metagenomes</taxon>
    </lineage>
</organism>
<dbReference type="PANTHER" id="PTHR43393">
    <property type="entry name" value="CYTOKININ RIBOSIDE 5'-MONOPHOSPHATE PHOSPHORIBOHYDROLASE"/>
    <property type="match status" value="1"/>
</dbReference>
<dbReference type="EMBL" id="VSSQ01005811">
    <property type="protein sequence ID" value="MPM30528.1"/>
    <property type="molecule type" value="Genomic_DNA"/>
</dbReference>
<reference evidence="1" key="1">
    <citation type="submission" date="2019-08" db="EMBL/GenBank/DDBJ databases">
        <authorList>
            <person name="Kucharzyk K."/>
            <person name="Murdoch R.W."/>
            <person name="Higgins S."/>
            <person name="Loffler F."/>
        </authorList>
    </citation>
    <scope>NUCLEOTIDE SEQUENCE</scope>
</reference>
<dbReference type="GO" id="GO:0005829">
    <property type="term" value="C:cytosol"/>
    <property type="evidence" value="ECO:0007669"/>
    <property type="project" value="TreeGrafter"/>
</dbReference>
<sequence length="209" mass="23079">MLAKTKKIIKRVAIFGDADAKKTDQHFIDAYNTAKLLAENGYIVVNGGGPGVMLAATQGAKDGGGRVETVVLDPKKKPANYEGSNKENDDLADKIIKTKDYPSRLNKLIEVGDAFVIFDGGVGTLSEVGLTWQMAKFDYGKHEPLIFFGEKLEGLVNTLIAELKYDSIEKKVYEIALTPEEVVAIIKSRKGIKRGQIMSLVDRFRDWIK</sequence>